<keyword evidence="2" id="KW-1185">Reference proteome</keyword>
<dbReference type="OrthoDB" id="7563186at2"/>
<dbReference type="EMBL" id="RCZC01000010">
    <property type="protein sequence ID" value="TPG48082.1"/>
    <property type="molecule type" value="Genomic_DNA"/>
</dbReference>
<evidence type="ECO:0000313" key="2">
    <source>
        <dbReference type="Proteomes" id="UP000319931"/>
    </source>
</evidence>
<organism evidence="1 2">
    <name type="scientific">Sphingomonas glacialis</name>
    <dbReference type="NCBI Taxonomy" id="658225"/>
    <lineage>
        <taxon>Bacteria</taxon>
        <taxon>Pseudomonadati</taxon>
        <taxon>Pseudomonadota</taxon>
        <taxon>Alphaproteobacteria</taxon>
        <taxon>Sphingomonadales</taxon>
        <taxon>Sphingomonadaceae</taxon>
        <taxon>Sphingomonas</taxon>
    </lineage>
</organism>
<proteinExistence type="predicted"/>
<protein>
    <submittedName>
        <fullName evidence="1">Uncharacterized protein</fullName>
    </submittedName>
</protein>
<dbReference type="AlphaFoldDB" id="A0A502FFS3"/>
<accession>A0A502FFS3</accession>
<evidence type="ECO:0000313" key="1">
    <source>
        <dbReference type="EMBL" id="TPG48082.1"/>
    </source>
</evidence>
<sequence length="207" mass="23492">MSRGTTPPVENAVRHTAIIREPVDMFSKLAWDADVFREIQIDYPDEPEPLAFAAINVCISAWSLRNWTESVFAKQQRAAGRDYDNKAFRDTILAAIPEQAACDSIANTAKHATLGEGAWPGGRVDLEWQEGDEDAPPGYVLLHRTRNCELGFAVNRFASLCDHWWAFLRQLGMTVGHERLPDWQQRKLNRIFGRHSSNDTVEPDQKM</sequence>
<comment type="caution">
    <text evidence="1">The sequence shown here is derived from an EMBL/GenBank/DDBJ whole genome shotgun (WGS) entry which is preliminary data.</text>
</comment>
<name>A0A502FFS3_9SPHN</name>
<reference evidence="1 2" key="1">
    <citation type="journal article" date="2019" name="Environ. Microbiol.">
        <title>Species interactions and distinct microbial communities in high Arctic permafrost affected cryosols are associated with the CH4 and CO2 gas fluxes.</title>
        <authorList>
            <person name="Altshuler I."/>
            <person name="Hamel J."/>
            <person name="Turney S."/>
            <person name="Magnuson E."/>
            <person name="Levesque R."/>
            <person name="Greer C."/>
            <person name="Whyte L.G."/>
        </authorList>
    </citation>
    <scope>NUCLEOTIDE SEQUENCE [LARGE SCALE GENOMIC DNA]</scope>
    <source>
        <strain evidence="1 2">E6.1</strain>
    </source>
</reference>
<gene>
    <name evidence="1" type="ORF">EAH76_21970</name>
</gene>
<dbReference type="Proteomes" id="UP000319931">
    <property type="component" value="Unassembled WGS sequence"/>
</dbReference>